<dbReference type="Pfam" id="PF00903">
    <property type="entry name" value="Glyoxalase"/>
    <property type="match status" value="1"/>
</dbReference>
<feature type="domain" description="VOC" evidence="1">
    <location>
        <begin position="2"/>
        <end position="127"/>
    </location>
</feature>
<gene>
    <name evidence="2" type="ORF">D7X12_13305</name>
</gene>
<dbReference type="CDD" id="cd07263">
    <property type="entry name" value="VOC_like"/>
    <property type="match status" value="1"/>
</dbReference>
<protein>
    <submittedName>
        <fullName evidence="2">VOC family protein</fullName>
    </submittedName>
</protein>
<dbReference type="PANTHER" id="PTHR36437:SF2">
    <property type="entry name" value="GLYOXALASE_BLEOMYCIN RESISTANCE PROTEIN_DIOXYGENASE"/>
    <property type="match status" value="1"/>
</dbReference>
<dbReference type="AlphaFoldDB" id="A0A3A8NV94"/>
<keyword evidence="3" id="KW-1185">Reference proteome</keyword>
<proteinExistence type="predicted"/>
<evidence type="ECO:0000313" key="3">
    <source>
        <dbReference type="Proteomes" id="UP000273405"/>
    </source>
</evidence>
<evidence type="ECO:0000259" key="1">
    <source>
        <dbReference type="PROSITE" id="PS51819"/>
    </source>
</evidence>
<dbReference type="PANTHER" id="PTHR36437">
    <property type="entry name" value="GLYOXALASE/BLEOMYCIN RESISTANCE PROTEIN/DIOXYGENASE"/>
    <property type="match status" value="1"/>
</dbReference>
<dbReference type="InterPro" id="IPR004360">
    <property type="entry name" value="Glyas_Fos-R_dOase_dom"/>
</dbReference>
<dbReference type="OrthoDB" id="9794917at2"/>
<evidence type="ECO:0000313" key="2">
    <source>
        <dbReference type="EMBL" id="RKH43404.1"/>
    </source>
</evidence>
<dbReference type="EMBL" id="RAWG01000067">
    <property type="protein sequence ID" value="RKH43404.1"/>
    <property type="molecule type" value="Genomic_DNA"/>
</dbReference>
<dbReference type="Proteomes" id="UP000273405">
    <property type="component" value="Unassembled WGS sequence"/>
</dbReference>
<organism evidence="2 3">
    <name type="scientific">Corallococcus sicarius</name>
    <dbReference type="NCBI Taxonomy" id="2316726"/>
    <lineage>
        <taxon>Bacteria</taxon>
        <taxon>Pseudomonadati</taxon>
        <taxon>Myxococcota</taxon>
        <taxon>Myxococcia</taxon>
        <taxon>Myxococcales</taxon>
        <taxon>Cystobacterineae</taxon>
        <taxon>Myxococcaceae</taxon>
        <taxon>Corallococcus</taxon>
    </lineage>
</organism>
<sequence length="127" mass="14090">MRINLTSVMVDDQSRALKFYTEVLGFVTKVDIPMGEFRWLTVVSPDEQEGTQLLLEPLGLPAARVYQKALFDAGIPLASFAVDDCHAEYERMLKLGVVFRGKPQLLGPVTAVVFEDTCGNLIQMAQV</sequence>
<dbReference type="Gene3D" id="3.10.180.10">
    <property type="entry name" value="2,3-Dihydroxybiphenyl 1,2-Dioxygenase, domain 1"/>
    <property type="match status" value="1"/>
</dbReference>
<dbReference type="InterPro" id="IPR037523">
    <property type="entry name" value="VOC_core"/>
</dbReference>
<dbReference type="RefSeq" id="WP_120625650.1">
    <property type="nucleotide sequence ID" value="NZ_RAWG01000067.1"/>
</dbReference>
<dbReference type="InterPro" id="IPR029068">
    <property type="entry name" value="Glyas_Bleomycin-R_OHBP_Dase"/>
</dbReference>
<dbReference type="PROSITE" id="PS51819">
    <property type="entry name" value="VOC"/>
    <property type="match status" value="1"/>
</dbReference>
<accession>A0A3A8NV94</accession>
<dbReference type="SUPFAM" id="SSF54593">
    <property type="entry name" value="Glyoxalase/Bleomycin resistance protein/Dihydroxybiphenyl dioxygenase"/>
    <property type="match status" value="1"/>
</dbReference>
<name>A0A3A8NV94_9BACT</name>
<reference evidence="3" key="1">
    <citation type="submission" date="2018-09" db="EMBL/GenBank/DDBJ databases">
        <authorList>
            <person name="Livingstone P.G."/>
            <person name="Whitworth D.E."/>
        </authorList>
    </citation>
    <scope>NUCLEOTIDE SEQUENCE [LARGE SCALE GENOMIC DNA]</scope>
    <source>
        <strain evidence="3">CA040B</strain>
    </source>
</reference>
<comment type="caution">
    <text evidence="2">The sequence shown here is derived from an EMBL/GenBank/DDBJ whole genome shotgun (WGS) entry which is preliminary data.</text>
</comment>